<dbReference type="AlphaFoldDB" id="A0A917YJH1"/>
<evidence type="ECO:0000256" key="1">
    <source>
        <dbReference type="SAM" id="MobiDB-lite"/>
    </source>
</evidence>
<accession>A0A917YJH1</accession>
<evidence type="ECO:0008006" key="5">
    <source>
        <dbReference type="Google" id="ProtNLM"/>
    </source>
</evidence>
<dbReference type="SUPFAM" id="SSF53067">
    <property type="entry name" value="Actin-like ATPase domain"/>
    <property type="match status" value="1"/>
</dbReference>
<feature type="transmembrane region" description="Helical" evidence="2">
    <location>
        <begin position="528"/>
        <end position="550"/>
    </location>
</feature>
<feature type="region of interest" description="Disordered" evidence="1">
    <location>
        <begin position="356"/>
        <end position="408"/>
    </location>
</feature>
<dbReference type="Proteomes" id="UP000598196">
    <property type="component" value="Unassembled WGS sequence"/>
</dbReference>
<dbReference type="InterPro" id="IPR043129">
    <property type="entry name" value="ATPase_NBD"/>
</dbReference>
<reference evidence="3 4" key="1">
    <citation type="journal article" date="2014" name="Int. J. Syst. Evol. Microbiol.">
        <title>Complete genome sequence of Corynebacterium casei LMG S-19264T (=DSM 44701T), isolated from a smear-ripened cheese.</title>
        <authorList>
            <consortium name="US DOE Joint Genome Institute (JGI-PGF)"/>
            <person name="Walter F."/>
            <person name="Albersmeier A."/>
            <person name="Kalinowski J."/>
            <person name="Ruckert C."/>
        </authorList>
    </citation>
    <scope>NUCLEOTIDE SEQUENCE [LARGE SCALE GENOMIC DNA]</scope>
    <source>
        <strain evidence="3 4">CGMCC 1.7029</strain>
    </source>
</reference>
<feature type="compositionally biased region" description="Low complexity" evidence="1">
    <location>
        <begin position="392"/>
        <end position="408"/>
    </location>
</feature>
<keyword evidence="2" id="KW-0812">Transmembrane</keyword>
<keyword evidence="4" id="KW-1185">Reference proteome</keyword>
<feature type="compositionally biased region" description="Acidic residues" evidence="1">
    <location>
        <begin position="260"/>
        <end position="274"/>
    </location>
</feature>
<comment type="caution">
    <text evidence="3">The sequence shown here is derived from an EMBL/GenBank/DDBJ whole genome shotgun (WGS) entry which is preliminary data.</text>
</comment>
<keyword evidence="2" id="KW-0472">Membrane</keyword>
<feature type="region of interest" description="Disordered" evidence="1">
    <location>
        <begin position="741"/>
        <end position="774"/>
    </location>
</feature>
<protein>
    <recommendedName>
        <fullName evidence="5">Type IV pilus biogenesis protein PilP</fullName>
    </recommendedName>
</protein>
<evidence type="ECO:0000313" key="4">
    <source>
        <dbReference type="Proteomes" id="UP000598196"/>
    </source>
</evidence>
<feature type="region of interest" description="Disordered" evidence="1">
    <location>
        <begin position="820"/>
        <end position="854"/>
    </location>
</feature>
<dbReference type="RefSeq" id="WP_146286493.1">
    <property type="nucleotide sequence ID" value="NZ_BMLP01000002.1"/>
</dbReference>
<feature type="region of interest" description="Disordered" evidence="1">
    <location>
        <begin position="301"/>
        <end position="323"/>
    </location>
</feature>
<evidence type="ECO:0000313" key="3">
    <source>
        <dbReference type="EMBL" id="GGO31236.1"/>
    </source>
</evidence>
<proteinExistence type="predicted"/>
<name>A0A917YJH1_9RHOB</name>
<feature type="compositionally biased region" description="Low complexity" evidence="1">
    <location>
        <begin position="480"/>
        <end position="495"/>
    </location>
</feature>
<feature type="compositionally biased region" description="Low complexity" evidence="1">
    <location>
        <begin position="451"/>
        <end position="465"/>
    </location>
</feature>
<organism evidence="3 4">
    <name type="scientific">Gemmobacter aquaticus</name>
    <dbReference type="NCBI Taxonomy" id="490185"/>
    <lineage>
        <taxon>Bacteria</taxon>
        <taxon>Pseudomonadati</taxon>
        <taxon>Pseudomonadota</taxon>
        <taxon>Alphaproteobacteria</taxon>
        <taxon>Rhodobacterales</taxon>
        <taxon>Paracoccaceae</taxon>
        <taxon>Gemmobacter</taxon>
    </lineage>
</organism>
<evidence type="ECO:0000256" key="2">
    <source>
        <dbReference type="SAM" id="Phobius"/>
    </source>
</evidence>
<dbReference type="EMBL" id="BMLP01000002">
    <property type="protein sequence ID" value="GGO31236.1"/>
    <property type="molecule type" value="Genomic_DNA"/>
</dbReference>
<feature type="region of interest" description="Disordered" evidence="1">
    <location>
        <begin position="874"/>
        <end position="916"/>
    </location>
</feature>
<feature type="compositionally biased region" description="Low complexity" evidence="1">
    <location>
        <begin position="756"/>
        <end position="771"/>
    </location>
</feature>
<keyword evidence="2" id="KW-1133">Transmembrane helix</keyword>
<gene>
    <name evidence="3" type="ORF">GCM10010991_16990</name>
</gene>
<dbReference type="OrthoDB" id="7870459at2"/>
<feature type="region of interest" description="Disordered" evidence="1">
    <location>
        <begin position="445"/>
        <end position="521"/>
    </location>
</feature>
<feature type="compositionally biased region" description="Low complexity" evidence="1">
    <location>
        <begin position="820"/>
        <end position="835"/>
    </location>
</feature>
<sequence>MKPNFALQFLNDSISLLHRTARGWLEIGSTPIDAPDLADALGYLRRSALGLAPHGVATKLVIPEDQILYLQLSAPGPTDSHRDMQIRAALEGRTPYEIDDLVFDWSGDGPMVQVAVVARETLREAEAFALEYRLNPASFVALPDPARFDGEPWFGPTDHAANLLQEGEIVERDAEAINIVSRDPQHREPRHVAPPVEAAPEPLPEVLTVAEAPAPDPETALADEPATLDDILAERVEAVAAPVLEEAAPVAADAAVAELPEPETPEPEAPEPEAPEPVVPEIPLPLVEPPAEPLPEIEPDLPEPEIPAEPEFVPAPVPQPEIEPWEEPWEGATLLPLDPIPDEEVELTPRPLVAETQPVSVISPTIAEDVPPPPPGPAFASRRTADERPAERSGPARRLPAAPLTPPALAASAALARSYDPGAASDDEVPPPVAPAFRQALAASRAKLEGAPAPEAPVARPPRTAKSAGPVTAPGITGPGARAGRSSRSSKTSTRVDVQEVAQTLVAPPPEPDSFRHARPAGRGRPRYLGLILMGLLLLALAGVAAWSSIALSRRGTTDTTAVADATLDSSEPVASAEDIPPAEDEALADGQLPAPEAAPALDVADNTVQPEAADTAASTPLATPEAQDEIIVSTQDAPPQPTDALSLETTEVAADALPGAPMPPPPFGTLYEFDADGLIKPTPDGIVTPEGVRLVAGRPALVPPPRPESIAARAAPVTPAPTPDAAGAAAAEGAVRVEPYTDPATQGLRPRPRPEGLAPAAEDAAVPAETEGTRVVSLVPRSRPASIVKMAEQMRLDEEARKVAEAASLSATAAAEALATATPTPPAQAALQATGPVPGGLGISRMPPDKPRNFDRRVQTALAAALVTATKPTQVAAAQPAPEPKKAVAQPTTAEPGADDEPDQGTVSLRSSNSSSVAKNATFANAINLGRTNLIGVYGTPSRRYALIRTGSGSYKKVRVGDSLDGGKVAAITDSEVRYQKGGRMVALSMPKG</sequence>
<dbReference type="Gene3D" id="3.30.420.380">
    <property type="match status" value="1"/>
</dbReference>
<feature type="region of interest" description="Disordered" evidence="1">
    <location>
        <begin position="258"/>
        <end position="277"/>
    </location>
</feature>